<dbReference type="RefSeq" id="WP_070068157.1">
    <property type="nucleotide sequence ID" value="NZ_MJUW02000120.1"/>
</dbReference>
<dbReference type="Proteomes" id="UP000242219">
    <property type="component" value="Unassembled WGS sequence"/>
</dbReference>
<evidence type="ECO:0000313" key="1">
    <source>
        <dbReference type="EMBL" id="OQD44669.1"/>
    </source>
</evidence>
<accession>A0A1V6LX09</accession>
<keyword evidence="2" id="KW-1185">Reference proteome</keyword>
<dbReference type="EMBL" id="MJUW02000120">
    <property type="protein sequence ID" value="OQD44669.1"/>
    <property type="molecule type" value="Genomic_DNA"/>
</dbReference>
<sequence>MSNATNCLQNTDSLKLILEGTSQEQRFPPALDPAYAPVDERTVAHRMVFAQAYAAYLKYYNSNNVWEGDWQAFFNNDVSVLLAVAAVQDVDNYRSNIKGYFDFLKNRDKQSKEQELKDTLGCLFSCAGTLAKQLDVLKEGLPVEIPLKVALQNLIQNQLSQAFNKMMLYYRDGLNPAPSPPPNAPYFEDKEPTFSIMGAKITFEDVIKKQGLSKDWIPKEDSATEWADYLNHINDLSKYPSTPIYGSGNTIFDRVNHIATHNLFTSIFDQFLKVYARIVKEAGLALEKTFTEWDRHEPHYALFLAFLRLFEFARTEMNTLTGRHLDFYYREILRLKEKAAEPGHAHLLVELAKQISVYEFKKGVLFKAGKDDLGKDAYFANDYDFVANQAKVMELKTIYRHGEEKVGKAQSGIHQGRLYASPVANSDDGIGAELTSVDKSWHPFHNKIYQDGALLEIKMPHAEIGFAIASHYLLMAGGTRTITAKFTTTSLPNNLNLSTEDIDCFLTTEKEWFAGKVSEFNKESGSSLKLKIELSGADPAITPYLAKVHGYNFATNLPVLLVKLKHRDDSPYLYPQLQDVVVNQIDLTVDVKRLKNLAVSNDFGPVDISKPFQPFGASPVENSALIIGSKEVFQKTLAATVKVEWQSDPAPFNNKTVNVKTDYLLAGVWQPPSIPEPTTTITSSSFPLLGGGYSPYIDAPDLSESVHYNSSSRHGFVRLKLDNDFGQNEYEQALSAYIKKVVDKTLTDNDIKPLPPIGPFVTELTLDYTATQSITLNNANKSNFDERQARFFHVASFGYAEQHPFLNLANKVFLLPQFCFWRDGAVSSSEAELYIGLTDLKPPQNLALLFQVADGTADPLSKKPDPHIHWSYLRGNEWIPFAKDEMEDKTGGLLNSGIITFALPRDASDTNTLLTAGMHWLRAAVASGSDAVCRLRLVAAQALKATFTDKGNDPTFPAKALESGTISKLDQPDAAVKKITQPFATFGGRGKEDSKAFYTRVSERLRHKDRGITLWDYERLILDAFPQIYKVKCLNHLQYEPDESGKGVYRELAPGHVTIITIPGQQVRNLRDPFRPYTSLGLLEEIGAFLSKRLSCFVTLHVRNPEFEEVLVKCRVHLNTGLDETFYVEKLQEAITRFLSPWAFPGGGSPSFGGKVYKSVLINFVEDLPYVDYVTDFQLFHSFNDFHGNPQTIEKDEVEGSRAVSILVSARKHVIDAINPVVAETPGEKCPCEAT</sequence>
<organism evidence="1 2">
    <name type="scientific">Candidatus Brocadia sapporoensis</name>
    <dbReference type="NCBI Taxonomy" id="392547"/>
    <lineage>
        <taxon>Bacteria</taxon>
        <taxon>Pseudomonadati</taxon>
        <taxon>Planctomycetota</taxon>
        <taxon>Candidatus Brocadiia</taxon>
        <taxon>Candidatus Brocadiales</taxon>
        <taxon>Candidatus Brocadiaceae</taxon>
        <taxon>Candidatus Brocadia</taxon>
    </lineage>
</organism>
<dbReference type="AlphaFoldDB" id="A0A1V6LX09"/>
<name>A0A1V6LX09_9BACT</name>
<gene>
    <name evidence="1" type="ORF">BIY37_12525</name>
</gene>
<protein>
    <submittedName>
        <fullName evidence="1">Uncharacterized protein</fullName>
    </submittedName>
</protein>
<reference evidence="1 2" key="1">
    <citation type="journal article" date="2016" name="Genome Announc.">
        <title>Draft Genome Sequence of the Anaerobic Ammonium-Oxidizing Bacterium 'Candidatus Brocadia sp. 40'.</title>
        <authorList>
            <person name="Ali M."/>
            <person name="Haroon M.F."/>
            <person name="Narita Y."/>
            <person name="Zhang L."/>
            <person name="Rangel Shaw D."/>
            <person name="Okabe S."/>
            <person name="Saikaly P.E."/>
        </authorList>
    </citation>
    <scope>NUCLEOTIDE SEQUENCE [LARGE SCALE GENOMIC DNA]</scope>
    <source>
        <strain evidence="1 2">40</strain>
    </source>
</reference>
<proteinExistence type="predicted"/>
<comment type="caution">
    <text evidence="1">The sequence shown here is derived from an EMBL/GenBank/DDBJ whole genome shotgun (WGS) entry which is preliminary data.</text>
</comment>
<evidence type="ECO:0000313" key="2">
    <source>
        <dbReference type="Proteomes" id="UP000242219"/>
    </source>
</evidence>